<dbReference type="InterPro" id="IPR002182">
    <property type="entry name" value="NB-ARC"/>
</dbReference>
<evidence type="ECO:0000259" key="4">
    <source>
        <dbReference type="Pfam" id="PF23247"/>
    </source>
</evidence>
<dbReference type="PRINTS" id="PR00364">
    <property type="entry name" value="DISEASERSIST"/>
</dbReference>
<dbReference type="SUPFAM" id="SSF52540">
    <property type="entry name" value="P-loop containing nucleoside triphosphate hydrolases"/>
    <property type="match status" value="1"/>
</dbReference>
<dbReference type="InterPro" id="IPR027417">
    <property type="entry name" value="P-loop_NTPase"/>
</dbReference>
<comment type="similarity">
    <text evidence="1">Belongs to the disease resistance NB-LRR family.</text>
</comment>
<dbReference type="InterPro" id="IPR057135">
    <property type="entry name" value="At4g27190-like_LRR"/>
</dbReference>
<reference evidence="5" key="1">
    <citation type="submission" date="2020-05" db="EMBL/GenBank/DDBJ databases">
        <title>WGS assembly of Corymbia citriodora subspecies variegata.</title>
        <authorList>
            <person name="Barry K."/>
            <person name="Hundley H."/>
            <person name="Shu S."/>
            <person name="Jenkins J."/>
            <person name="Grimwood J."/>
            <person name="Baten A."/>
        </authorList>
    </citation>
    <scope>NUCLEOTIDE SEQUENCE</scope>
    <source>
        <strain evidence="5">CV2-018</strain>
    </source>
</reference>
<evidence type="ECO:0000313" key="6">
    <source>
        <dbReference type="Proteomes" id="UP000806378"/>
    </source>
</evidence>
<feature type="domain" description="Disease resistance protein At4g27190-like leucine-rich repeats" evidence="4">
    <location>
        <begin position="751"/>
        <end position="867"/>
    </location>
</feature>
<evidence type="ECO:0008006" key="7">
    <source>
        <dbReference type="Google" id="ProtNLM"/>
    </source>
</evidence>
<dbReference type="GO" id="GO:0043531">
    <property type="term" value="F:ADP binding"/>
    <property type="evidence" value="ECO:0007669"/>
    <property type="project" value="InterPro"/>
</dbReference>
<evidence type="ECO:0000259" key="3">
    <source>
        <dbReference type="Pfam" id="PF00931"/>
    </source>
</evidence>
<dbReference type="Pfam" id="PF00931">
    <property type="entry name" value="NB-ARC"/>
    <property type="match status" value="1"/>
</dbReference>
<evidence type="ECO:0000256" key="1">
    <source>
        <dbReference type="ARBA" id="ARBA00008894"/>
    </source>
</evidence>
<evidence type="ECO:0000256" key="2">
    <source>
        <dbReference type="ARBA" id="ARBA00022821"/>
    </source>
</evidence>
<dbReference type="OrthoDB" id="1579323at2759"/>
<comment type="caution">
    <text evidence="5">The sequence shown here is derived from an EMBL/GenBank/DDBJ whole genome shotgun (WGS) entry which is preliminary data.</text>
</comment>
<dbReference type="EMBL" id="MU089526">
    <property type="protein sequence ID" value="KAF7851736.1"/>
    <property type="molecule type" value="Genomic_DNA"/>
</dbReference>
<feature type="non-terminal residue" evidence="5">
    <location>
        <position position="1333"/>
    </location>
</feature>
<keyword evidence="6" id="KW-1185">Reference proteome</keyword>
<dbReference type="InterPro" id="IPR050905">
    <property type="entry name" value="Plant_NBS-LRR"/>
</dbReference>
<dbReference type="Proteomes" id="UP000806378">
    <property type="component" value="Unassembled WGS sequence"/>
</dbReference>
<dbReference type="Gramene" id="rna-gnl|WGS:JABURB|Cocit.L2928.1">
    <property type="protein sequence ID" value="cds-KAF7851736.1"/>
    <property type="gene ID" value="gene-BT93_L2928"/>
</dbReference>
<organism evidence="5 6">
    <name type="scientific">Corymbia citriodora subsp. variegata</name>
    <dbReference type="NCBI Taxonomy" id="360336"/>
    <lineage>
        <taxon>Eukaryota</taxon>
        <taxon>Viridiplantae</taxon>
        <taxon>Streptophyta</taxon>
        <taxon>Embryophyta</taxon>
        <taxon>Tracheophyta</taxon>
        <taxon>Spermatophyta</taxon>
        <taxon>Magnoliopsida</taxon>
        <taxon>eudicotyledons</taxon>
        <taxon>Gunneridae</taxon>
        <taxon>Pentapetalae</taxon>
        <taxon>rosids</taxon>
        <taxon>malvids</taxon>
        <taxon>Myrtales</taxon>
        <taxon>Myrtaceae</taxon>
        <taxon>Myrtoideae</taxon>
        <taxon>Eucalypteae</taxon>
        <taxon>Corymbia</taxon>
    </lineage>
</organism>
<name>A0A8T0CZF9_CORYI</name>
<dbReference type="InterPro" id="IPR032675">
    <property type="entry name" value="LRR_dom_sf"/>
</dbReference>
<feature type="domain" description="NB-ARC" evidence="3">
    <location>
        <begin position="111"/>
        <end position="272"/>
    </location>
</feature>
<dbReference type="Pfam" id="PF23247">
    <property type="entry name" value="LRR_RPS2"/>
    <property type="match status" value="3"/>
</dbReference>
<feature type="domain" description="Disease resistance protein At4g27190-like leucine-rich repeats" evidence="4">
    <location>
        <begin position="1128"/>
        <end position="1277"/>
    </location>
</feature>
<dbReference type="PANTHER" id="PTHR33463">
    <property type="entry name" value="NB-ARC DOMAIN-CONTAINING PROTEIN-RELATED"/>
    <property type="match status" value="1"/>
</dbReference>
<dbReference type="PANTHER" id="PTHR33463:SF215">
    <property type="entry name" value="NB-ARC DOMAIN DISEASE RESISTANCE PROTEIN"/>
    <property type="match status" value="1"/>
</dbReference>
<sequence length="1333" mass="152132">MDDVVHKARNEGLTISSEVEEWLGSAQRVAVEARELLIGGESAKNARLLGWIPNPMVPLPSAKKLKEMTQDIQGLNDRSTKGIVPATTSFAISVDRKEDVLESRASITKEVMKAITDDKNCVVGVYGPGGVGKSKLLDDIVRRVMIEKRFDVVIKANVSRNPDLKTIQGEIVDALGLELMNVETVRGRANRLCERLECDRFEKVLIILDDLWKKLELKDVGIPCDNYNKVRGCKLLLSSRNREVLRIGMGADQEFRLNELEDAEARRLLERTIEDKVNDPEFKWLVDRVVKNCGGLPRLILWVTKRLKHGDLVEQRNALTNINWPDAKSLVEPNYNDLKDERIKSLFLVCALHNGRRSLRDTLVYCMGLGLFKKFNNTIEEARGRLIMDLCSLQDSSLLLDSDVTEEVRMHGIFVDVAISMHDKFIDMEWNALVGMKDRGFKEWPEDELRKCTAIAFHFVGIADLLEKLDCPNLRMLLFSESNPSLKIPELFFESMKKLQVLDLTHLSFISLPSSIEFLENLKSLCLDFCHLEDVAILGRLKGLQFLSFLGSTITRLPKEIGRLKNLRFLDLTGCMGLKVIEPSVLGSLVNLEELYMEDSFDQWETQDEAPRSNASLAELKNMKKLTTLCIAILHSAILSRDLPFGKLNKHKIQIGDVWDWSSEYKECRTLKLKLDSSNLLLEEWVQKCLQRTQDLHLDGLQDYECFHDLCVKGFQELKYLHLQNSPSLRYIVHSPENYQCWALMKLESIFLENLNNLEEICHDCPTIQSFNKLKIVKMDNCGEIKHLFSFSMMRIFLQLEEIEITRCHLMQHIVADAETDEEGDEIGNDLEVKSGNLRRLTLRNLPKMTSFCTTVDNSISFFNRLQVSLPWLESLTLSKLPKLKEIWNSQFPSNMSYLKFLKVEDCSFVSSIIPSNLLIKLQNLEAITVERCQLVEELFHLEGLIASGEVENLSGLRELTLSDLPSLRRIWNKNPRRMLCLQNLRLLKVQNCENLRFRFSYSMAKSLWQIKEIKIVSCKLMEEIIDVQEEELEEAASSDTLVFPMLTSLSLKELPNLRTFSCGKYIHCPSLTRLKISRCPKMMTFSSYEGRQHSVTTDVSLQQAFGPFDSGLSLPGFFNETVLFPSLEELKLSSMCQLKRIWHNQLPGQSFCKLASLTVELCANLSHVFQSNSMDRLQSLNKIEVVGCPSLEALFEPISLSSEKRQKPLVLSALKKMELLNLPKLRDILKSECKVTLVFPSLMEMNVRSCHSLPYLFSSATAKYLDKLVKLDVTCCHSLCGIIAMEEGKGKTVDTFKFRNLSTLKLGDLESLICFNLESCAGDGLYPLFDEK</sequence>
<accession>A0A8T0CZF9</accession>
<gene>
    <name evidence="5" type="ORF">BT93_L2928</name>
</gene>
<proteinExistence type="inferred from homology"/>
<keyword evidence="2" id="KW-0611">Plant defense</keyword>
<evidence type="ECO:0000313" key="5">
    <source>
        <dbReference type="EMBL" id="KAF7851736.1"/>
    </source>
</evidence>
<dbReference type="Gene3D" id="3.40.50.300">
    <property type="entry name" value="P-loop containing nucleotide triphosphate hydrolases"/>
    <property type="match status" value="1"/>
</dbReference>
<protein>
    <recommendedName>
        <fullName evidence="7">AAA+ ATPase domain-containing protein</fullName>
    </recommendedName>
</protein>
<dbReference type="SUPFAM" id="SSF52058">
    <property type="entry name" value="L domain-like"/>
    <property type="match status" value="2"/>
</dbReference>
<dbReference type="Gene3D" id="3.80.10.10">
    <property type="entry name" value="Ribonuclease Inhibitor"/>
    <property type="match status" value="4"/>
</dbReference>
<feature type="domain" description="Disease resistance protein At4g27190-like leucine-rich repeats" evidence="4">
    <location>
        <begin position="874"/>
        <end position="1020"/>
    </location>
</feature>